<dbReference type="PANTHER" id="PTHR28006:SF1">
    <property type="entry name" value="MONOPOLIN COMPLEX SUBUNIT CSM1"/>
    <property type="match status" value="1"/>
</dbReference>
<feature type="compositionally biased region" description="Acidic residues" evidence="2">
    <location>
        <begin position="99"/>
        <end position="121"/>
    </location>
</feature>
<dbReference type="InterPro" id="IPR040349">
    <property type="entry name" value="Csm1/Pcs1"/>
</dbReference>
<dbReference type="Proteomes" id="UP000235786">
    <property type="component" value="Unassembled WGS sequence"/>
</dbReference>
<evidence type="ECO:0000259" key="3">
    <source>
        <dbReference type="Pfam" id="PF12539"/>
    </source>
</evidence>
<reference evidence="4 5" key="1">
    <citation type="submission" date="2016-04" db="EMBL/GenBank/DDBJ databases">
        <title>A degradative enzymes factory behind the ericoid mycorrhizal symbiosis.</title>
        <authorList>
            <consortium name="DOE Joint Genome Institute"/>
            <person name="Martino E."/>
            <person name="Morin E."/>
            <person name="Grelet G."/>
            <person name="Kuo A."/>
            <person name="Kohler A."/>
            <person name="Daghino S."/>
            <person name="Barry K."/>
            <person name="Choi C."/>
            <person name="Cichocki N."/>
            <person name="Clum A."/>
            <person name="Copeland A."/>
            <person name="Hainaut M."/>
            <person name="Haridas S."/>
            <person name="Labutti K."/>
            <person name="Lindquist E."/>
            <person name="Lipzen A."/>
            <person name="Khouja H.-R."/>
            <person name="Murat C."/>
            <person name="Ohm R."/>
            <person name="Olson A."/>
            <person name="Spatafora J."/>
            <person name="Veneault-Fourrey C."/>
            <person name="Henrissat B."/>
            <person name="Grigoriev I."/>
            <person name="Martin F."/>
            <person name="Perotto S."/>
        </authorList>
    </citation>
    <scope>NUCLEOTIDE SEQUENCE [LARGE SCALE GENOMIC DNA]</scope>
    <source>
        <strain evidence="4 5">F</strain>
    </source>
</reference>
<proteinExistence type="predicted"/>
<dbReference type="FunFam" id="3.90.1150.80:FF:000001">
    <property type="entry name" value="Chromosome segregation protein (Pcs1)"/>
    <property type="match status" value="1"/>
</dbReference>
<dbReference type="Gene3D" id="3.90.1150.80">
    <property type="match status" value="1"/>
</dbReference>
<evidence type="ECO:0000256" key="1">
    <source>
        <dbReference type="SAM" id="Coils"/>
    </source>
</evidence>
<keyword evidence="1" id="KW-0175">Coiled coil</keyword>
<dbReference type="EMBL" id="KZ613938">
    <property type="protein sequence ID" value="PMD47430.1"/>
    <property type="molecule type" value="Genomic_DNA"/>
</dbReference>
<dbReference type="GO" id="GO:1990644">
    <property type="term" value="F:microtubule site clamp"/>
    <property type="evidence" value="ECO:0007669"/>
    <property type="project" value="TreeGrafter"/>
</dbReference>
<dbReference type="GO" id="GO:0045144">
    <property type="term" value="P:meiotic sister chromatid segregation"/>
    <property type="evidence" value="ECO:0007669"/>
    <property type="project" value="TreeGrafter"/>
</dbReference>
<dbReference type="GO" id="GO:0034506">
    <property type="term" value="C:chromosome, centromeric core domain"/>
    <property type="evidence" value="ECO:0007669"/>
    <property type="project" value="TreeGrafter"/>
</dbReference>
<dbReference type="InterPro" id="IPR020981">
    <property type="entry name" value="Csm1/Pcs1_C"/>
</dbReference>
<feature type="compositionally biased region" description="Basic and acidic residues" evidence="2">
    <location>
        <begin position="244"/>
        <end position="259"/>
    </location>
</feature>
<protein>
    <recommendedName>
        <fullName evidence="3">Monopolin complex subunit Csm1/Pcs1 C-terminal domain-containing protein</fullName>
    </recommendedName>
</protein>
<dbReference type="AlphaFoldDB" id="A0A2J6S9J4"/>
<dbReference type="CDD" id="cd23787">
    <property type="entry name" value="RWD_CSM1"/>
    <property type="match status" value="1"/>
</dbReference>
<dbReference type="Pfam" id="PF12539">
    <property type="entry name" value="Csm1"/>
    <property type="match status" value="1"/>
</dbReference>
<dbReference type="GO" id="GO:0051315">
    <property type="term" value="P:attachment of mitotic spindle microtubules to kinetochore"/>
    <property type="evidence" value="ECO:0007669"/>
    <property type="project" value="TreeGrafter"/>
</dbReference>
<feature type="compositionally biased region" description="Basic and acidic residues" evidence="2">
    <location>
        <begin position="178"/>
        <end position="193"/>
    </location>
</feature>
<feature type="compositionally biased region" description="Basic residues" evidence="2">
    <location>
        <begin position="228"/>
        <end position="243"/>
    </location>
</feature>
<gene>
    <name evidence="4" type="ORF">L207DRAFT_478514</name>
</gene>
<feature type="coiled-coil region" evidence="1">
    <location>
        <begin position="281"/>
        <end position="357"/>
    </location>
</feature>
<dbReference type="STRING" id="1149755.A0A2J6S9J4"/>
<evidence type="ECO:0000256" key="2">
    <source>
        <dbReference type="SAM" id="MobiDB-lite"/>
    </source>
</evidence>
<feature type="domain" description="Monopolin complex subunit Csm1/Pcs1 C-terminal" evidence="3">
    <location>
        <begin position="409"/>
        <end position="496"/>
    </location>
</feature>
<organism evidence="4 5">
    <name type="scientific">Hyaloscypha variabilis (strain UAMH 11265 / GT02V1 / F)</name>
    <name type="common">Meliniomyces variabilis</name>
    <dbReference type="NCBI Taxonomy" id="1149755"/>
    <lineage>
        <taxon>Eukaryota</taxon>
        <taxon>Fungi</taxon>
        <taxon>Dikarya</taxon>
        <taxon>Ascomycota</taxon>
        <taxon>Pezizomycotina</taxon>
        <taxon>Leotiomycetes</taxon>
        <taxon>Helotiales</taxon>
        <taxon>Hyaloscyphaceae</taxon>
        <taxon>Hyaloscypha</taxon>
        <taxon>Hyaloscypha variabilis</taxon>
    </lineage>
</organism>
<dbReference type="GO" id="GO:0005730">
    <property type="term" value="C:nucleolus"/>
    <property type="evidence" value="ECO:0007669"/>
    <property type="project" value="TreeGrafter"/>
</dbReference>
<feature type="compositionally biased region" description="Basic residues" evidence="2">
    <location>
        <begin position="56"/>
        <end position="66"/>
    </location>
</feature>
<name>A0A2J6S9J4_HYAVF</name>
<dbReference type="GO" id="GO:0033551">
    <property type="term" value="C:monopolin complex"/>
    <property type="evidence" value="ECO:0007669"/>
    <property type="project" value="InterPro"/>
</dbReference>
<feature type="compositionally biased region" description="Acidic residues" evidence="2">
    <location>
        <begin position="202"/>
        <end position="211"/>
    </location>
</feature>
<dbReference type="GO" id="GO:0072686">
    <property type="term" value="C:mitotic spindle"/>
    <property type="evidence" value="ECO:0007669"/>
    <property type="project" value="TreeGrafter"/>
</dbReference>
<evidence type="ECO:0000313" key="5">
    <source>
        <dbReference type="Proteomes" id="UP000235786"/>
    </source>
</evidence>
<feature type="region of interest" description="Disordered" evidence="2">
    <location>
        <begin position="1"/>
        <end position="259"/>
    </location>
</feature>
<feature type="compositionally biased region" description="Low complexity" evidence="2">
    <location>
        <begin position="217"/>
        <end position="227"/>
    </location>
</feature>
<keyword evidence="5" id="KW-1185">Reference proteome</keyword>
<dbReference type="OrthoDB" id="2431049at2759"/>
<accession>A0A2J6S9J4</accession>
<dbReference type="PANTHER" id="PTHR28006">
    <property type="entry name" value="MONOPOLIN COMPLEX SUBUNIT CSM1"/>
    <property type="match status" value="1"/>
</dbReference>
<sequence length="515" mass="56470">MPKPKHAQSTLSGLIDSDSEDAQFFGAMPTPDSAAENRAPAKKARGRPKVAPAKVTKAKAPARRTSGRLTAKSKPNPTATTKNKRPVLADKTNQQYASETEEVEDFDANEDVDMDGQDVEDSVVAVKQVKPKTTKKQAIPVVKGKQAKVPSMTMDSIAAETPQPSKPESRTTKKRDRSRKEIPVDPSPEKVVRETQVPPMDIDADAEEDEIVEKTITRTAHSASRARSNSRHRQPSLQRRRARSASDTERNDPALRRKLGEVTKKYENLHLKYQDLREIGLKEAERNFERLKKQSEERTKISNNLIATLKADVAAQAALAKDSSGLKKKLDTQKNEIASLQAQLAKMTVSLSEAQSENKTLSAKLAANRTAAASVESTASKVTSSAVKANGGIRMVGSAEAAQVAQAAQLKEDIYSDLTGLIIRSVKREAEEDIFDCIQTGRNGTLHFKLAAGNEKSADSYDDVQCSYIPQLDPSRDRALMEILPDYLVDEITFPRPQAAKFYARVVKALTEKAA</sequence>
<dbReference type="InterPro" id="IPR038608">
    <property type="entry name" value="Csm1/Pcs1_C_sf"/>
</dbReference>
<evidence type="ECO:0000313" key="4">
    <source>
        <dbReference type="EMBL" id="PMD47430.1"/>
    </source>
</evidence>